<dbReference type="EMBL" id="JAGPXD010000007">
    <property type="protein sequence ID" value="KAH7347299.1"/>
    <property type="molecule type" value="Genomic_DNA"/>
</dbReference>
<keyword evidence="3" id="KW-1185">Reference proteome</keyword>
<accession>A0A8K0WZH9</accession>
<sequence length="153" mass="17622">MAGDSQDSADVEQPQDAARKSLEPQTNWVNRTFRRIFKREVPQTNRSHIPPSSSRNSHEESDLSGQSTQWRQPPSTDEATETTETQLDQASQSPKHDSSTTVHHETHVKPAVVEEHIRPHHHVEYQVQRTRSIHIHEHRTIIQPIIQKESSHT</sequence>
<evidence type="ECO:0000313" key="2">
    <source>
        <dbReference type="EMBL" id="KAH7347299.1"/>
    </source>
</evidence>
<dbReference type="Proteomes" id="UP000813385">
    <property type="component" value="Unassembled WGS sequence"/>
</dbReference>
<proteinExistence type="predicted"/>
<dbReference type="AlphaFoldDB" id="A0A8K0WZH9"/>
<evidence type="ECO:0000313" key="3">
    <source>
        <dbReference type="Proteomes" id="UP000813385"/>
    </source>
</evidence>
<feature type="region of interest" description="Disordered" evidence="1">
    <location>
        <begin position="1"/>
        <end position="106"/>
    </location>
</feature>
<dbReference type="OrthoDB" id="5245075at2759"/>
<reference evidence="2" key="1">
    <citation type="journal article" date="2021" name="Nat. Commun.">
        <title>Genetic determinants of endophytism in the Arabidopsis root mycobiome.</title>
        <authorList>
            <person name="Mesny F."/>
            <person name="Miyauchi S."/>
            <person name="Thiergart T."/>
            <person name="Pickel B."/>
            <person name="Atanasova L."/>
            <person name="Karlsson M."/>
            <person name="Huettel B."/>
            <person name="Barry K.W."/>
            <person name="Haridas S."/>
            <person name="Chen C."/>
            <person name="Bauer D."/>
            <person name="Andreopoulos W."/>
            <person name="Pangilinan J."/>
            <person name="LaButti K."/>
            <person name="Riley R."/>
            <person name="Lipzen A."/>
            <person name="Clum A."/>
            <person name="Drula E."/>
            <person name="Henrissat B."/>
            <person name="Kohler A."/>
            <person name="Grigoriev I.V."/>
            <person name="Martin F.M."/>
            <person name="Hacquard S."/>
        </authorList>
    </citation>
    <scope>NUCLEOTIDE SEQUENCE</scope>
    <source>
        <strain evidence="2">MPI-CAGE-AT-0016</strain>
    </source>
</reference>
<feature type="compositionally biased region" description="Basic and acidic residues" evidence="1">
    <location>
        <begin position="94"/>
        <end position="106"/>
    </location>
</feature>
<evidence type="ECO:0000256" key="1">
    <source>
        <dbReference type="SAM" id="MobiDB-lite"/>
    </source>
</evidence>
<gene>
    <name evidence="2" type="ORF">B0T11DRAFT_291115</name>
</gene>
<protein>
    <submittedName>
        <fullName evidence="2">Uncharacterized protein</fullName>
    </submittedName>
</protein>
<feature type="compositionally biased region" description="Polar residues" evidence="1">
    <location>
        <begin position="63"/>
        <end position="93"/>
    </location>
</feature>
<feature type="compositionally biased region" description="Polar residues" evidence="1">
    <location>
        <begin position="42"/>
        <end position="55"/>
    </location>
</feature>
<name>A0A8K0WZH9_9PEZI</name>
<comment type="caution">
    <text evidence="2">The sequence shown here is derived from an EMBL/GenBank/DDBJ whole genome shotgun (WGS) entry which is preliminary data.</text>
</comment>
<organism evidence="2 3">
    <name type="scientific">Plectosphaerella cucumerina</name>
    <dbReference type="NCBI Taxonomy" id="40658"/>
    <lineage>
        <taxon>Eukaryota</taxon>
        <taxon>Fungi</taxon>
        <taxon>Dikarya</taxon>
        <taxon>Ascomycota</taxon>
        <taxon>Pezizomycotina</taxon>
        <taxon>Sordariomycetes</taxon>
        <taxon>Hypocreomycetidae</taxon>
        <taxon>Glomerellales</taxon>
        <taxon>Plectosphaerellaceae</taxon>
        <taxon>Plectosphaerella</taxon>
    </lineage>
</organism>